<organism evidence="2">
    <name type="scientific">Rhodoferax ferrireducens</name>
    <dbReference type="NCBI Taxonomy" id="192843"/>
    <lineage>
        <taxon>Bacteria</taxon>
        <taxon>Pseudomonadati</taxon>
        <taxon>Pseudomonadota</taxon>
        <taxon>Betaproteobacteria</taxon>
        <taxon>Burkholderiales</taxon>
        <taxon>Comamonadaceae</taxon>
        <taxon>Rhodoferax</taxon>
    </lineage>
</organism>
<comment type="caution">
    <text evidence="2">The sequence shown here is derived from an EMBL/GenBank/DDBJ whole genome shotgun (WGS) entry which is preliminary data.</text>
</comment>
<dbReference type="Pfam" id="PF13453">
    <property type="entry name" value="Zn_ribbon_TFIIB"/>
    <property type="match status" value="1"/>
</dbReference>
<dbReference type="AlphaFoldDB" id="A0A1W9KQG1"/>
<evidence type="ECO:0000313" key="2">
    <source>
        <dbReference type="EMBL" id="OQW86464.1"/>
    </source>
</evidence>
<reference evidence="2" key="1">
    <citation type="submission" date="2017-01" db="EMBL/GenBank/DDBJ databases">
        <title>Novel large sulfur bacteria in the metagenomes of groundwater-fed chemosynthetic microbial mats in the Lake Huron basin.</title>
        <authorList>
            <person name="Sharrar A.M."/>
            <person name="Flood B.E."/>
            <person name="Bailey J.V."/>
            <person name="Jones D.S."/>
            <person name="Biddanda B."/>
            <person name="Ruberg S.A."/>
            <person name="Marcus D.N."/>
            <person name="Dick G.J."/>
        </authorList>
    </citation>
    <scope>NUCLEOTIDE SEQUENCE [LARGE SCALE GENOMIC DNA]</scope>
    <source>
        <strain evidence="2">A7</strain>
    </source>
</reference>
<evidence type="ECO:0000259" key="1">
    <source>
        <dbReference type="Pfam" id="PF13453"/>
    </source>
</evidence>
<dbReference type="Proteomes" id="UP000192505">
    <property type="component" value="Unassembled WGS sequence"/>
</dbReference>
<name>A0A1W9KQG1_9BURK</name>
<protein>
    <recommendedName>
        <fullName evidence="1">Transcription factor zinc-finger domain-containing protein</fullName>
    </recommendedName>
</protein>
<dbReference type="EMBL" id="MTEI01000016">
    <property type="protein sequence ID" value="OQW86464.1"/>
    <property type="molecule type" value="Genomic_DNA"/>
</dbReference>
<accession>A0A1W9KQG1</accession>
<gene>
    <name evidence="2" type="ORF">BWK72_17170</name>
</gene>
<feature type="domain" description="Transcription factor zinc-finger" evidence="1">
    <location>
        <begin position="6"/>
        <end position="48"/>
    </location>
</feature>
<proteinExistence type="predicted"/>
<sequence length="244" mass="26723">MSLTSHCPSCRTPMTAQKLASAAGGMVEIDLCFACRGIWFDPMENLKLMPSAVVDLFRQLHAHRHDGVQTLAHKLSCPRCSRALTQGFDVVKSGRYITHRCPQRHGRFSTFASFMIEKGFVRQLSLAEIDDMAQRVGVINCSNCGAPINLRTEHACPHCRSALSLLDPQAVERALASYAKAAEGAGKIDLPNLADALVMLERDRLKAEREAKADRSGQLVLPGRSDGSVDLWVAGLALVWKVLN</sequence>
<dbReference type="InterPro" id="IPR027392">
    <property type="entry name" value="TF_Znf"/>
</dbReference>